<evidence type="ECO:0000256" key="19">
    <source>
        <dbReference type="HAMAP-Rule" id="MF_00021"/>
    </source>
</evidence>
<evidence type="ECO:0000256" key="14">
    <source>
        <dbReference type="ARBA" id="ARBA00066827"/>
    </source>
</evidence>
<feature type="binding site" evidence="19">
    <location>
        <position position="295"/>
    </location>
    <ligand>
        <name>ATP</name>
        <dbReference type="ChEBI" id="CHEBI:30616"/>
    </ligand>
</feature>
<evidence type="ECO:0000256" key="17">
    <source>
        <dbReference type="ARBA" id="ARBA00077849"/>
    </source>
</evidence>
<dbReference type="PANTHER" id="PTHR43209:SF1">
    <property type="entry name" value="TRNA SULFURTRANSFERASE"/>
    <property type="match status" value="1"/>
</dbReference>
<evidence type="ECO:0000313" key="21">
    <source>
        <dbReference type="EMBL" id="SFG42898.1"/>
    </source>
</evidence>
<dbReference type="GO" id="GO:0005829">
    <property type="term" value="C:cytosol"/>
    <property type="evidence" value="ECO:0007669"/>
    <property type="project" value="TreeGrafter"/>
</dbReference>
<evidence type="ECO:0000256" key="12">
    <source>
        <dbReference type="ARBA" id="ARBA00058382"/>
    </source>
</evidence>
<dbReference type="GO" id="GO:0052837">
    <property type="term" value="P:thiazole biosynthetic process"/>
    <property type="evidence" value="ECO:0007669"/>
    <property type="project" value="TreeGrafter"/>
</dbReference>
<dbReference type="InterPro" id="IPR049961">
    <property type="entry name" value="ThiI_N"/>
</dbReference>
<dbReference type="Pfam" id="PF22025">
    <property type="entry name" value="ThiI_fer"/>
    <property type="match status" value="1"/>
</dbReference>
<dbReference type="InterPro" id="IPR049962">
    <property type="entry name" value="THUMP_ThiI"/>
</dbReference>
<dbReference type="InterPro" id="IPR050102">
    <property type="entry name" value="tRNA_sulfurtransferase_ThiI"/>
</dbReference>
<feature type="domain" description="THUMP" evidence="20">
    <location>
        <begin position="60"/>
        <end position="164"/>
    </location>
</feature>
<dbReference type="RefSeq" id="WP_093671924.1">
    <property type="nucleotide sequence ID" value="NZ_FOOY01000010.1"/>
</dbReference>
<feature type="binding site" evidence="19">
    <location>
        <begin position="182"/>
        <end position="183"/>
    </location>
    <ligand>
        <name>ATP</name>
        <dbReference type="ChEBI" id="CHEBI:30616"/>
    </ligand>
</feature>
<dbReference type="InterPro" id="IPR054173">
    <property type="entry name" value="ThiI_fer"/>
</dbReference>
<dbReference type="GO" id="GO:0140741">
    <property type="term" value="F:tRNA-uracil-4 sulfurtransferase activity"/>
    <property type="evidence" value="ECO:0007669"/>
    <property type="project" value="UniProtKB-EC"/>
</dbReference>
<comment type="catalytic activity">
    <reaction evidence="10 19">
        <text>[ThiI sulfur-carrier protein]-S-sulfanyl-L-cysteine + a uridine in tRNA + 2 reduced [2Fe-2S]-[ferredoxin] + ATP + H(+) = [ThiI sulfur-carrier protein]-L-cysteine + a 4-thiouridine in tRNA + 2 oxidized [2Fe-2S]-[ferredoxin] + AMP + diphosphate</text>
        <dbReference type="Rhea" id="RHEA:24176"/>
        <dbReference type="Rhea" id="RHEA-COMP:10000"/>
        <dbReference type="Rhea" id="RHEA-COMP:10001"/>
        <dbReference type="Rhea" id="RHEA-COMP:13337"/>
        <dbReference type="Rhea" id="RHEA-COMP:13338"/>
        <dbReference type="Rhea" id="RHEA-COMP:13339"/>
        <dbReference type="Rhea" id="RHEA-COMP:13340"/>
        <dbReference type="ChEBI" id="CHEBI:15378"/>
        <dbReference type="ChEBI" id="CHEBI:29950"/>
        <dbReference type="ChEBI" id="CHEBI:30616"/>
        <dbReference type="ChEBI" id="CHEBI:33019"/>
        <dbReference type="ChEBI" id="CHEBI:33737"/>
        <dbReference type="ChEBI" id="CHEBI:33738"/>
        <dbReference type="ChEBI" id="CHEBI:61963"/>
        <dbReference type="ChEBI" id="CHEBI:65315"/>
        <dbReference type="ChEBI" id="CHEBI:136798"/>
        <dbReference type="ChEBI" id="CHEBI:456215"/>
        <dbReference type="EC" id="2.8.1.4"/>
    </reaction>
</comment>
<evidence type="ECO:0000256" key="16">
    <source>
        <dbReference type="ARBA" id="ARBA00075337"/>
    </source>
</evidence>
<evidence type="ECO:0000256" key="1">
    <source>
        <dbReference type="ARBA" id="ARBA00004496"/>
    </source>
</evidence>
<dbReference type="Pfam" id="PF02926">
    <property type="entry name" value="THUMP"/>
    <property type="match status" value="1"/>
</dbReference>
<reference evidence="22" key="1">
    <citation type="submission" date="2016-10" db="EMBL/GenBank/DDBJ databases">
        <authorList>
            <person name="Varghese N."/>
            <person name="Submissions S."/>
        </authorList>
    </citation>
    <scope>NUCLEOTIDE SEQUENCE [LARGE SCALE GENOMIC DNA]</scope>
    <source>
        <strain evidence="22">ATCC 700379</strain>
    </source>
</reference>
<dbReference type="OrthoDB" id="9773948at2"/>
<accession>A0A1I2RQW9</accession>
<dbReference type="GO" id="GO:0000049">
    <property type="term" value="F:tRNA binding"/>
    <property type="evidence" value="ECO:0007669"/>
    <property type="project" value="UniProtKB-UniRule"/>
</dbReference>
<dbReference type="Pfam" id="PF02568">
    <property type="entry name" value="ThiI"/>
    <property type="match status" value="1"/>
</dbReference>
<dbReference type="CDD" id="cd01712">
    <property type="entry name" value="PPase_ThiI"/>
    <property type="match status" value="1"/>
</dbReference>
<dbReference type="SUPFAM" id="SSF143437">
    <property type="entry name" value="THUMP domain-like"/>
    <property type="match status" value="1"/>
</dbReference>
<dbReference type="EC" id="2.8.1.4" evidence="14 19"/>
<dbReference type="GO" id="GO:0005524">
    <property type="term" value="F:ATP binding"/>
    <property type="evidence" value="ECO:0007669"/>
    <property type="project" value="UniProtKB-UniRule"/>
</dbReference>
<comment type="subcellular location">
    <subcellularLocation>
        <location evidence="1 19">Cytoplasm</location>
    </subcellularLocation>
</comment>
<dbReference type="AlphaFoldDB" id="A0A1I2RQW9"/>
<dbReference type="InterPro" id="IPR004114">
    <property type="entry name" value="THUMP_dom"/>
</dbReference>
<dbReference type="HAMAP" id="MF_00021">
    <property type="entry name" value="ThiI"/>
    <property type="match status" value="1"/>
</dbReference>
<comment type="pathway">
    <text evidence="2 19">Cofactor biosynthesis; thiamine diphosphate biosynthesis.</text>
</comment>
<dbReference type="PROSITE" id="PS51165">
    <property type="entry name" value="THUMP"/>
    <property type="match status" value="1"/>
</dbReference>
<dbReference type="CDD" id="cd11716">
    <property type="entry name" value="THUMP_ThiI"/>
    <property type="match status" value="1"/>
</dbReference>
<evidence type="ECO:0000256" key="7">
    <source>
        <dbReference type="ARBA" id="ARBA00022840"/>
    </source>
</evidence>
<evidence type="ECO:0000256" key="8">
    <source>
        <dbReference type="ARBA" id="ARBA00022884"/>
    </source>
</evidence>
<comment type="catalytic activity">
    <reaction evidence="11 19">
        <text>[ThiS sulfur-carrier protein]-C-terminal Gly-Gly-AMP + S-sulfanyl-L-cysteinyl-[cysteine desulfurase] + AH2 = [ThiS sulfur-carrier protein]-C-terminal-Gly-aminoethanethioate + L-cysteinyl-[cysteine desulfurase] + A + AMP + 2 H(+)</text>
        <dbReference type="Rhea" id="RHEA:43340"/>
        <dbReference type="Rhea" id="RHEA-COMP:12157"/>
        <dbReference type="Rhea" id="RHEA-COMP:12158"/>
        <dbReference type="Rhea" id="RHEA-COMP:12910"/>
        <dbReference type="Rhea" id="RHEA-COMP:19908"/>
        <dbReference type="ChEBI" id="CHEBI:13193"/>
        <dbReference type="ChEBI" id="CHEBI:15378"/>
        <dbReference type="ChEBI" id="CHEBI:17499"/>
        <dbReference type="ChEBI" id="CHEBI:29950"/>
        <dbReference type="ChEBI" id="CHEBI:61963"/>
        <dbReference type="ChEBI" id="CHEBI:90618"/>
        <dbReference type="ChEBI" id="CHEBI:232372"/>
        <dbReference type="ChEBI" id="CHEBI:456215"/>
    </reaction>
</comment>
<dbReference type="PANTHER" id="PTHR43209">
    <property type="entry name" value="TRNA SULFURTRANSFERASE"/>
    <property type="match status" value="1"/>
</dbReference>
<evidence type="ECO:0000256" key="11">
    <source>
        <dbReference type="ARBA" id="ARBA00052330"/>
    </source>
</evidence>
<protein>
    <recommendedName>
        <fullName evidence="15 19">Probable tRNA sulfurtransferase</fullName>
        <ecNumber evidence="14 19">2.8.1.4</ecNumber>
    </recommendedName>
    <alternativeName>
        <fullName evidence="16 19">Sulfur carrier protein ThiS sulfurtransferase</fullName>
    </alternativeName>
    <alternativeName>
        <fullName evidence="17 19">Thiamine biosynthesis protein ThiI</fullName>
    </alternativeName>
    <alternativeName>
        <fullName evidence="18 19">tRNA 4-thiouridine synthase</fullName>
    </alternativeName>
</protein>
<evidence type="ECO:0000256" key="9">
    <source>
        <dbReference type="ARBA" id="ARBA00022977"/>
    </source>
</evidence>
<dbReference type="InterPro" id="IPR003720">
    <property type="entry name" value="tRNA_STrfase"/>
</dbReference>
<keyword evidence="3 19" id="KW-0963">Cytoplasm</keyword>
<dbReference type="Gene3D" id="3.30.2130.30">
    <property type="match status" value="1"/>
</dbReference>
<evidence type="ECO:0000256" key="3">
    <source>
        <dbReference type="ARBA" id="ARBA00022490"/>
    </source>
</evidence>
<evidence type="ECO:0000256" key="2">
    <source>
        <dbReference type="ARBA" id="ARBA00004948"/>
    </source>
</evidence>
<organism evidence="21 22">
    <name type="scientific">Sporolactobacillus nakayamae</name>
    <dbReference type="NCBI Taxonomy" id="269670"/>
    <lineage>
        <taxon>Bacteria</taxon>
        <taxon>Bacillati</taxon>
        <taxon>Bacillota</taxon>
        <taxon>Bacilli</taxon>
        <taxon>Bacillales</taxon>
        <taxon>Sporolactobacillaceae</taxon>
        <taxon>Sporolactobacillus</taxon>
    </lineage>
</organism>
<keyword evidence="5 19" id="KW-0808">Transferase</keyword>
<evidence type="ECO:0000256" key="15">
    <source>
        <dbReference type="ARBA" id="ARBA00071867"/>
    </source>
</evidence>
<feature type="binding site" evidence="19">
    <location>
        <begin position="207"/>
        <end position="208"/>
    </location>
    <ligand>
        <name>ATP</name>
        <dbReference type="ChEBI" id="CHEBI:30616"/>
    </ligand>
</feature>
<dbReference type="EMBL" id="FOOY01000010">
    <property type="protein sequence ID" value="SFG42898.1"/>
    <property type="molecule type" value="Genomic_DNA"/>
</dbReference>
<dbReference type="GO" id="GO:0004810">
    <property type="term" value="F:CCA tRNA nucleotidyltransferase activity"/>
    <property type="evidence" value="ECO:0007669"/>
    <property type="project" value="InterPro"/>
</dbReference>
<evidence type="ECO:0000256" key="18">
    <source>
        <dbReference type="ARBA" id="ARBA00080570"/>
    </source>
</evidence>
<comment type="similarity">
    <text evidence="13 19">Belongs to the ThiI family.</text>
</comment>
<dbReference type="SMART" id="SM00981">
    <property type="entry name" value="THUMP"/>
    <property type="match status" value="1"/>
</dbReference>
<evidence type="ECO:0000259" key="20">
    <source>
        <dbReference type="PROSITE" id="PS51165"/>
    </source>
</evidence>
<dbReference type="GO" id="GO:0002937">
    <property type="term" value="P:tRNA 4-thiouridine biosynthesis"/>
    <property type="evidence" value="ECO:0007669"/>
    <property type="project" value="TreeGrafter"/>
</dbReference>
<keyword evidence="6 19" id="KW-0547">Nucleotide-binding</keyword>
<dbReference type="GO" id="GO:0009229">
    <property type="term" value="P:thiamine diphosphate biosynthetic process"/>
    <property type="evidence" value="ECO:0007669"/>
    <property type="project" value="UniProtKB-UniRule"/>
</dbReference>
<evidence type="ECO:0000256" key="6">
    <source>
        <dbReference type="ARBA" id="ARBA00022741"/>
    </source>
</evidence>
<dbReference type="GO" id="GO:0009228">
    <property type="term" value="P:thiamine biosynthetic process"/>
    <property type="evidence" value="ECO:0007669"/>
    <property type="project" value="UniProtKB-KW"/>
</dbReference>
<keyword evidence="7 19" id="KW-0067">ATP-binding</keyword>
<evidence type="ECO:0000313" key="22">
    <source>
        <dbReference type="Proteomes" id="UP000198752"/>
    </source>
</evidence>
<dbReference type="Gene3D" id="3.40.50.620">
    <property type="entry name" value="HUPs"/>
    <property type="match status" value="1"/>
</dbReference>
<keyword evidence="8 19" id="KW-0694">RNA-binding</keyword>
<dbReference type="UniPathway" id="UPA00060"/>
<feature type="binding site" evidence="19">
    <location>
        <position position="286"/>
    </location>
    <ligand>
        <name>ATP</name>
        <dbReference type="ChEBI" id="CHEBI:30616"/>
    </ligand>
</feature>
<keyword evidence="22" id="KW-1185">Reference proteome</keyword>
<evidence type="ECO:0000256" key="5">
    <source>
        <dbReference type="ARBA" id="ARBA00022679"/>
    </source>
</evidence>
<dbReference type="FunFam" id="3.40.50.620:FF:000053">
    <property type="entry name" value="Probable tRNA sulfurtransferase"/>
    <property type="match status" value="1"/>
</dbReference>
<dbReference type="STRING" id="269670.SAMN02982927_01678"/>
<dbReference type="Proteomes" id="UP000198752">
    <property type="component" value="Unassembled WGS sequence"/>
</dbReference>
<evidence type="ECO:0000256" key="10">
    <source>
        <dbReference type="ARBA" id="ARBA00050570"/>
    </source>
</evidence>
<gene>
    <name evidence="19" type="primary">thiI</name>
    <name evidence="21" type="ORF">SAMN02982927_01678</name>
</gene>
<feature type="binding site" evidence="19">
    <location>
        <position position="264"/>
    </location>
    <ligand>
        <name>ATP</name>
        <dbReference type="ChEBI" id="CHEBI:30616"/>
    </ligand>
</feature>
<evidence type="ECO:0000256" key="4">
    <source>
        <dbReference type="ARBA" id="ARBA00022555"/>
    </source>
</evidence>
<dbReference type="InterPro" id="IPR020536">
    <property type="entry name" value="ThiI_AANH"/>
</dbReference>
<dbReference type="InterPro" id="IPR014729">
    <property type="entry name" value="Rossmann-like_a/b/a_fold"/>
</dbReference>
<keyword evidence="4 19" id="KW-0820">tRNA-binding</keyword>
<sequence>MIYDYLVVRFGEITLKGKNKKLFVIKLENDVREKLRRFPQLEIKRHFDDLEIKLNGEKSSDVLEVMKKVFGIQNISPAIKVGTDIKEIREGVLRVAGQEKDAKTFKIAARRKDKRYPIHGSELNQELGGEVLTHCDWLSVDVHHPDFIIRVEVGYHEARIYGKEVKGAGGLPVGSSGKVMLLLSGGIDSPVAAYLVAKRGALIEAIHFQSPPYTSDRAKQKVMDLSKKLREFGGEFVLHLVPFTNAQVAIRDAVPEDYRITIMRRLMFRIAEKKAVQRRALALATGESLGQVASQTLESMNTINAVTNLPIIRPLITMDKIDIAQIAKKIDTYEISIRPYEDCCTIFLPKAPRTRPDRIHAERFERNLAVDELVNEAVEGIETIIIDADTNEEELSGLL</sequence>
<comment type="function">
    <text evidence="12 19">Catalyzes the ATP-dependent transfer of a sulfur to tRNA to produce 4-thiouridine in position 8 of tRNAs, which functions as a near-UV photosensor. Also catalyzes the transfer of sulfur to the sulfur carrier protein ThiS, forming ThiS-thiocarboxylate. This is a step in the synthesis of thiazole, in the thiamine biosynthesis pathway. The sulfur is donated as persulfide by IscS.</text>
</comment>
<evidence type="ECO:0000256" key="13">
    <source>
        <dbReference type="ARBA" id="ARBA00061472"/>
    </source>
</evidence>
<proteinExistence type="inferred from homology"/>
<name>A0A1I2RQW9_9BACL</name>
<dbReference type="SUPFAM" id="SSF52402">
    <property type="entry name" value="Adenine nucleotide alpha hydrolases-like"/>
    <property type="match status" value="1"/>
</dbReference>
<dbReference type="NCBIfam" id="TIGR00342">
    <property type="entry name" value="tRNA uracil 4-sulfurtransferase ThiI"/>
    <property type="match status" value="1"/>
</dbReference>
<keyword evidence="9 19" id="KW-0784">Thiamine biosynthesis</keyword>